<keyword evidence="3" id="KW-1133">Transmembrane helix</keyword>
<dbReference type="SUPFAM" id="SSF55073">
    <property type="entry name" value="Nucleotide cyclase"/>
    <property type="match status" value="1"/>
</dbReference>
<dbReference type="RefSeq" id="WP_183261755.1">
    <property type="nucleotide sequence ID" value="NZ_BAAAVZ010000003.1"/>
</dbReference>
<proteinExistence type="predicted"/>
<reference evidence="5 6" key="1">
    <citation type="submission" date="2020-08" db="EMBL/GenBank/DDBJ databases">
        <title>Genomic Encyclopedia of Type Strains, Phase IV (KMG-IV): sequencing the most valuable type-strain genomes for metagenomic binning, comparative biology and taxonomic classification.</title>
        <authorList>
            <person name="Goeker M."/>
        </authorList>
    </citation>
    <scope>NUCLEOTIDE SEQUENCE [LARGE SCALE GENOMIC DNA]</scope>
    <source>
        <strain evidence="5 6">DSM 7050</strain>
    </source>
</reference>
<evidence type="ECO:0000313" key="5">
    <source>
        <dbReference type="EMBL" id="MBB4649796.1"/>
    </source>
</evidence>
<feature type="transmembrane region" description="Helical" evidence="3">
    <location>
        <begin position="25"/>
        <end position="49"/>
    </location>
</feature>
<dbReference type="PANTHER" id="PTHR45138">
    <property type="entry name" value="REGULATORY COMPONENTS OF SENSORY TRANSDUCTION SYSTEM"/>
    <property type="match status" value="1"/>
</dbReference>
<comment type="catalytic activity">
    <reaction evidence="2">
        <text>2 GTP = 3',3'-c-di-GMP + 2 diphosphate</text>
        <dbReference type="Rhea" id="RHEA:24898"/>
        <dbReference type="ChEBI" id="CHEBI:33019"/>
        <dbReference type="ChEBI" id="CHEBI:37565"/>
        <dbReference type="ChEBI" id="CHEBI:58805"/>
        <dbReference type="EC" id="2.7.7.65"/>
    </reaction>
</comment>
<dbReference type="CDD" id="cd01949">
    <property type="entry name" value="GGDEF"/>
    <property type="match status" value="1"/>
</dbReference>
<evidence type="ECO:0000256" key="3">
    <source>
        <dbReference type="SAM" id="Phobius"/>
    </source>
</evidence>
<sequence length="269" mass="29108">MIGQQKLESRGRMFSKLSAFSNRKWFQVTLLTVAGTLAYIAISWALQALVFGGADAVRPGLLTAFILPVLFIAPLLAFLGLKLHENASLKQQYAQELAHDSLTSCLNGTLFSAAIDVFATGTGRRKGALLMVDIDHLKRINEHIGYSAGNQAISVIAGIIRSTVRSGDLVGRIGGDEFGVYLPGASKENAEKVAERIRHAVSEVRFEPSGSNWPLTVSVGAVLFETEATADDLLVAADHQIRIAKEKGRNRIESTRLPDSRSSSRPSLH</sequence>
<dbReference type="InterPro" id="IPR043128">
    <property type="entry name" value="Rev_trsase/Diguanyl_cyclase"/>
</dbReference>
<organism evidence="5 6">
    <name type="scientific">Aminobacter niigataensis</name>
    <dbReference type="NCBI Taxonomy" id="83265"/>
    <lineage>
        <taxon>Bacteria</taxon>
        <taxon>Pseudomonadati</taxon>
        <taxon>Pseudomonadota</taxon>
        <taxon>Alphaproteobacteria</taxon>
        <taxon>Hyphomicrobiales</taxon>
        <taxon>Phyllobacteriaceae</taxon>
        <taxon>Aminobacter</taxon>
    </lineage>
</organism>
<dbReference type="NCBIfam" id="TIGR00254">
    <property type="entry name" value="GGDEF"/>
    <property type="match status" value="1"/>
</dbReference>
<keyword evidence="6" id="KW-1185">Reference proteome</keyword>
<dbReference type="InterPro" id="IPR050469">
    <property type="entry name" value="Diguanylate_Cyclase"/>
</dbReference>
<keyword evidence="3" id="KW-0812">Transmembrane</keyword>
<dbReference type="InterPro" id="IPR000160">
    <property type="entry name" value="GGDEF_dom"/>
</dbReference>
<comment type="caution">
    <text evidence="5">The sequence shown here is derived from an EMBL/GenBank/DDBJ whole genome shotgun (WGS) entry which is preliminary data.</text>
</comment>
<gene>
    <name evidence="5" type="ORF">GGQ99_001518</name>
</gene>
<evidence type="ECO:0000313" key="6">
    <source>
        <dbReference type="Proteomes" id="UP000539538"/>
    </source>
</evidence>
<evidence type="ECO:0000256" key="2">
    <source>
        <dbReference type="ARBA" id="ARBA00034247"/>
    </source>
</evidence>
<dbReference type="PANTHER" id="PTHR45138:SF9">
    <property type="entry name" value="DIGUANYLATE CYCLASE DGCM-RELATED"/>
    <property type="match status" value="1"/>
</dbReference>
<dbReference type="Proteomes" id="UP000539538">
    <property type="component" value="Unassembled WGS sequence"/>
</dbReference>
<feature type="transmembrane region" description="Helical" evidence="3">
    <location>
        <begin position="61"/>
        <end position="81"/>
    </location>
</feature>
<protein>
    <recommendedName>
        <fullName evidence="1">diguanylate cyclase</fullName>
        <ecNumber evidence="1">2.7.7.65</ecNumber>
    </recommendedName>
</protein>
<dbReference type="EC" id="2.7.7.65" evidence="1"/>
<evidence type="ECO:0000256" key="1">
    <source>
        <dbReference type="ARBA" id="ARBA00012528"/>
    </source>
</evidence>
<dbReference type="PROSITE" id="PS50887">
    <property type="entry name" value="GGDEF"/>
    <property type="match status" value="1"/>
</dbReference>
<dbReference type="Pfam" id="PF00990">
    <property type="entry name" value="GGDEF"/>
    <property type="match status" value="1"/>
</dbReference>
<dbReference type="EMBL" id="JACHOT010000001">
    <property type="protein sequence ID" value="MBB4649796.1"/>
    <property type="molecule type" value="Genomic_DNA"/>
</dbReference>
<name>A0ABR6KZ32_9HYPH</name>
<feature type="domain" description="GGDEF" evidence="4">
    <location>
        <begin position="125"/>
        <end position="257"/>
    </location>
</feature>
<accession>A0ABR6KZ32</accession>
<evidence type="ECO:0000259" key="4">
    <source>
        <dbReference type="PROSITE" id="PS50887"/>
    </source>
</evidence>
<keyword evidence="3" id="KW-0472">Membrane</keyword>
<dbReference type="InterPro" id="IPR029787">
    <property type="entry name" value="Nucleotide_cyclase"/>
</dbReference>
<dbReference type="Gene3D" id="3.30.70.270">
    <property type="match status" value="1"/>
</dbReference>
<dbReference type="SMART" id="SM00267">
    <property type="entry name" value="GGDEF"/>
    <property type="match status" value="1"/>
</dbReference>